<reference key="2">
    <citation type="submission" date="2011-10" db="EMBL/GenBank/DDBJ databases">
        <title>The genome and transcriptome sequence of Clonorchis sinensis provide insights into the carcinogenic liver fluke.</title>
        <authorList>
            <person name="Wang X."/>
            <person name="Huang Y."/>
            <person name="Chen W."/>
            <person name="Liu H."/>
            <person name="Guo L."/>
            <person name="Chen Y."/>
            <person name="Luo F."/>
            <person name="Zhou W."/>
            <person name="Sun J."/>
            <person name="Mao Q."/>
            <person name="Liang P."/>
            <person name="Zhou C."/>
            <person name="Tian Y."/>
            <person name="Men J."/>
            <person name="Lv X."/>
            <person name="Huang L."/>
            <person name="Zhou J."/>
            <person name="Hu Y."/>
            <person name="Li R."/>
            <person name="Zhang F."/>
            <person name="Lei H."/>
            <person name="Li X."/>
            <person name="Hu X."/>
            <person name="Liang C."/>
            <person name="Xu J."/>
            <person name="Wu Z."/>
            <person name="Yu X."/>
        </authorList>
    </citation>
    <scope>NUCLEOTIDE SEQUENCE</scope>
    <source>
        <strain>Henan</strain>
    </source>
</reference>
<name>G7YN10_CLOSI</name>
<proteinExistence type="predicted"/>
<organism evidence="1 2">
    <name type="scientific">Clonorchis sinensis</name>
    <name type="common">Chinese liver fluke</name>
    <dbReference type="NCBI Taxonomy" id="79923"/>
    <lineage>
        <taxon>Eukaryota</taxon>
        <taxon>Metazoa</taxon>
        <taxon>Spiralia</taxon>
        <taxon>Lophotrochozoa</taxon>
        <taxon>Platyhelminthes</taxon>
        <taxon>Trematoda</taxon>
        <taxon>Digenea</taxon>
        <taxon>Opisthorchiida</taxon>
        <taxon>Opisthorchiata</taxon>
        <taxon>Opisthorchiidae</taxon>
        <taxon>Clonorchis</taxon>
    </lineage>
</organism>
<accession>G7YN10</accession>
<protein>
    <submittedName>
        <fullName evidence="1">Uncharacterized protein</fullName>
    </submittedName>
</protein>
<dbReference type="EMBL" id="DF143885">
    <property type="protein sequence ID" value="GAA54341.1"/>
    <property type="molecule type" value="Genomic_DNA"/>
</dbReference>
<sequence>MSTRKNFNDTIYRELTLIDELPSERIFLLFIWMRSWKKVIVKFSQNEIQLPKCFKGIIRVKTLKIAKTQSVLPDSENTAPFSNFIAVNEFHRELDHVANRCSPMRSPLVEILFLCLDYPGSTFMDFYRLNASLAFNCFQVVVQPKLGLIWMSFEVEGRNLWSIAINECRCKQYTEPEQLKSTGYLERWHCTGRNAVYDITLNDWKNKRETDGCQVVASTRALDTKIQVFECQPWCEENHYELDSKKLLVDNILNKTVYAIGKHRCLYLLLSEFRASILVGAEPLSCRCTSCVFEMLFPLFKSFSNKHPKMGLGYGCARKREELRGVICLVAAKRANNVKEVVNLVQRGRAGLRKREAKAPVAKFWKGQIWRHFVVMVLPLVSEPTVTLWRIPDVPRAVPATSRITSLNIPQYENPGSIEVFAKTVNELELIMTTIVSAAQLTLVFEESSVLVLWG</sequence>
<reference evidence="1" key="1">
    <citation type="journal article" date="2011" name="Genome Biol.">
        <title>The draft genome of the carcinogenic human liver fluke Clonorchis sinensis.</title>
        <authorList>
            <person name="Wang X."/>
            <person name="Chen W."/>
            <person name="Huang Y."/>
            <person name="Sun J."/>
            <person name="Men J."/>
            <person name="Liu H."/>
            <person name="Luo F."/>
            <person name="Guo L."/>
            <person name="Lv X."/>
            <person name="Deng C."/>
            <person name="Zhou C."/>
            <person name="Fan Y."/>
            <person name="Li X."/>
            <person name="Huang L."/>
            <person name="Hu Y."/>
            <person name="Liang C."/>
            <person name="Hu X."/>
            <person name="Xu J."/>
            <person name="Yu X."/>
        </authorList>
    </citation>
    <scope>NUCLEOTIDE SEQUENCE [LARGE SCALE GENOMIC DNA]</scope>
    <source>
        <strain evidence="1">Henan</strain>
    </source>
</reference>
<gene>
    <name evidence="1" type="ORF">CLF_102311</name>
</gene>
<dbReference type="Proteomes" id="UP000008909">
    <property type="component" value="Unassembled WGS sequence"/>
</dbReference>
<evidence type="ECO:0000313" key="2">
    <source>
        <dbReference type="Proteomes" id="UP000008909"/>
    </source>
</evidence>
<keyword evidence="2" id="KW-1185">Reference proteome</keyword>
<dbReference type="AlphaFoldDB" id="G7YN10"/>
<evidence type="ECO:0000313" key="1">
    <source>
        <dbReference type="EMBL" id="GAA54341.1"/>
    </source>
</evidence>